<evidence type="ECO:0000256" key="1">
    <source>
        <dbReference type="SAM" id="MobiDB-lite"/>
    </source>
</evidence>
<reference evidence="2 3" key="1">
    <citation type="submission" date="2017-06" db="EMBL/GenBank/DDBJ databases">
        <title>Global population genomics of the pathogenic fungus Cryptococcus neoformans var. grubii.</title>
        <authorList>
            <person name="Cuomo C."/>
            <person name="Litvintseva A."/>
            <person name="Chen Y."/>
            <person name="Young S."/>
            <person name="Zeng Q."/>
            <person name="Chapman S."/>
            <person name="Gujja S."/>
            <person name="Saif S."/>
            <person name="Birren B."/>
        </authorList>
    </citation>
    <scope>NUCLEOTIDE SEQUENCE [LARGE SCALE GENOMIC DNA]</scope>
    <source>
        <strain evidence="2 3">Tu259-1</strain>
    </source>
</reference>
<comment type="caution">
    <text evidence="2">The sequence shown here is derived from an EMBL/GenBank/DDBJ whole genome shotgun (WGS) entry which is preliminary data.</text>
</comment>
<dbReference type="OrthoDB" id="10391149at2759"/>
<feature type="compositionally biased region" description="Polar residues" evidence="1">
    <location>
        <begin position="57"/>
        <end position="68"/>
    </location>
</feature>
<sequence length="261" mass="28391">MPVKATLKASLASVFPFDRGTNKKDRRFSGISWKSSTSQSSASNDSMVSRNHDTEQGQHQGHCSRTHTCPTSTGPCAYNSSPILGSDTINNKVSVSGFCSDSFHQSFSSRSSVSVPSLTSLSLPEESALMTLSHVVPDGHFPSIVSLDSSHPPLTTNSTFNSHCRKNQDRHGRWHYNNDCAGNSKDGCHNEYQSTHGPKCFCVLQNLIADGHMLADPWATYELVQRSTPKVIQTLPGSDHTSIKSMLAGGRPGWRMCHAVV</sequence>
<evidence type="ECO:0000313" key="2">
    <source>
        <dbReference type="EMBL" id="OXG25960.1"/>
    </source>
</evidence>
<organism evidence="2 3">
    <name type="scientific">Cryptococcus neoformans Tu259-1</name>
    <dbReference type="NCBI Taxonomy" id="1230072"/>
    <lineage>
        <taxon>Eukaryota</taxon>
        <taxon>Fungi</taxon>
        <taxon>Dikarya</taxon>
        <taxon>Basidiomycota</taxon>
        <taxon>Agaricomycotina</taxon>
        <taxon>Tremellomycetes</taxon>
        <taxon>Tremellales</taxon>
        <taxon>Cryptococcaceae</taxon>
        <taxon>Cryptococcus</taxon>
        <taxon>Cryptococcus neoformans species complex</taxon>
    </lineage>
</organism>
<dbReference type="AlphaFoldDB" id="A0A854QFH1"/>
<name>A0A854QFH1_CRYNE</name>
<evidence type="ECO:0000313" key="3">
    <source>
        <dbReference type="Proteomes" id="UP000199727"/>
    </source>
</evidence>
<proteinExistence type="predicted"/>
<protein>
    <submittedName>
        <fullName evidence="2">Uncharacterized protein</fullName>
    </submittedName>
</protein>
<dbReference type="EMBL" id="AMKT01000027">
    <property type="protein sequence ID" value="OXG25960.1"/>
    <property type="molecule type" value="Genomic_DNA"/>
</dbReference>
<feature type="compositionally biased region" description="Low complexity" evidence="1">
    <location>
        <begin position="29"/>
        <end position="47"/>
    </location>
</feature>
<accession>A0A854QFH1</accession>
<gene>
    <name evidence="2" type="ORF">C361_01920</name>
</gene>
<feature type="region of interest" description="Disordered" evidence="1">
    <location>
        <begin position="26"/>
        <end position="68"/>
    </location>
</feature>
<dbReference type="Proteomes" id="UP000199727">
    <property type="component" value="Unassembled WGS sequence"/>
</dbReference>